<comment type="caution">
    <text evidence="2">The sequence shown here is derived from an EMBL/GenBank/DDBJ whole genome shotgun (WGS) entry which is preliminary data.</text>
</comment>
<evidence type="ECO:0000313" key="3">
    <source>
        <dbReference type="Proteomes" id="UP001623348"/>
    </source>
</evidence>
<dbReference type="EMBL" id="BAAFJT010000001">
    <property type="protein sequence ID" value="GAB0177745.1"/>
    <property type="molecule type" value="Genomic_DNA"/>
</dbReference>
<feature type="chain" id="PRO_5044847281" evidence="1">
    <location>
        <begin position="19"/>
        <end position="191"/>
    </location>
</feature>
<name>A0ABC9VWH9_GRUJA</name>
<proteinExistence type="predicted"/>
<evidence type="ECO:0000313" key="2">
    <source>
        <dbReference type="EMBL" id="GAB0177745.1"/>
    </source>
</evidence>
<dbReference type="Proteomes" id="UP001623348">
    <property type="component" value="Unassembled WGS sequence"/>
</dbReference>
<sequence length="191" mass="21401">MHLYLLLFSALTQNFSDALESLTGILFNIFINYLDDGAECTLSKFADDTKLGGMSDTPEACAANQRDLKRLEKWADGNLIQFNKENCQVLHLRKNKLMHQNVLGATQLESSLAEKDVRNLVDTKLNMRWQYGLATEKVVVSWAALKYCYQVKGDDPSPLLSTGEATPGVLCPVLLSPVRERWHYSSKSSKG</sequence>
<dbReference type="PANTHER" id="PTHR33332">
    <property type="entry name" value="REVERSE TRANSCRIPTASE DOMAIN-CONTAINING PROTEIN"/>
    <property type="match status" value="1"/>
</dbReference>
<feature type="signal peptide" evidence="1">
    <location>
        <begin position="1"/>
        <end position="18"/>
    </location>
</feature>
<organism evidence="2 3">
    <name type="scientific">Grus japonensis</name>
    <name type="common">Japanese crane</name>
    <name type="synonym">Red-crowned crane</name>
    <dbReference type="NCBI Taxonomy" id="30415"/>
    <lineage>
        <taxon>Eukaryota</taxon>
        <taxon>Metazoa</taxon>
        <taxon>Chordata</taxon>
        <taxon>Craniata</taxon>
        <taxon>Vertebrata</taxon>
        <taxon>Euteleostomi</taxon>
        <taxon>Archelosauria</taxon>
        <taxon>Archosauria</taxon>
        <taxon>Dinosauria</taxon>
        <taxon>Saurischia</taxon>
        <taxon>Theropoda</taxon>
        <taxon>Coelurosauria</taxon>
        <taxon>Aves</taxon>
        <taxon>Neognathae</taxon>
        <taxon>Neoaves</taxon>
        <taxon>Gruiformes</taxon>
        <taxon>Gruidae</taxon>
        <taxon>Grus</taxon>
    </lineage>
</organism>
<protein>
    <submittedName>
        <fullName evidence="2">Mitochondrial enolase superfamily member 1</fullName>
    </submittedName>
</protein>
<gene>
    <name evidence="2" type="ORF">GRJ2_000239800</name>
</gene>
<accession>A0ABC9VWH9</accession>
<keyword evidence="3" id="KW-1185">Reference proteome</keyword>
<dbReference type="AlphaFoldDB" id="A0ABC9VWH9"/>
<reference evidence="2 3" key="1">
    <citation type="submission" date="2024-06" db="EMBL/GenBank/DDBJ databases">
        <title>The draft genome of Grus japonensis, version 3.</title>
        <authorList>
            <person name="Nabeshima K."/>
            <person name="Suzuki S."/>
            <person name="Onuma M."/>
        </authorList>
    </citation>
    <scope>NUCLEOTIDE SEQUENCE [LARGE SCALE GENOMIC DNA]</scope>
    <source>
        <strain evidence="2 3">451A</strain>
    </source>
</reference>
<keyword evidence="1" id="KW-0732">Signal</keyword>
<evidence type="ECO:0000256" key="1">
    <source>
        <dbReference type="SAM" id="SignalP"/>
    </source>
</evidence>